<feature type="non-terminal residue" evidence="3">
    <location>
        <position position="59"/>
    </location>
</feature>
<evidence type="ECO:0000313" key="3">
    <source>
        <dbReference type="EMBL" id="MCI98038.1"/>
    </source>
</evidence>
<dbReference type="InterPro" id="IPR042178">
    <property type="entry name" value="Serpin_sf_1"/>
</dbReference>
<dbReference type="Gene3D" id="3.30.497.10">
    <property type="entry name" value="Antithrombin, subunit I, domain 2"/>
    <property type="match status" value="1"/>
</dbReference>
<feature type="domain" description="Serpin" evidence="2">
    <location>
        <begin position="8"/>
        <end position="58"/>
    </location>
</feature>
<protein>
    <submittedName>
        <fullName evidence="3">Serpin-ZX-like</fullName>
    </submittedName>
</protein>
<comment type="similarity">
    <text evidence="1">Belongs to the serpin family.</text>
</comment>
<proteinExistence type="inferred from homology"/>
<dbReference type="Pfam" id="PF00079">
    <property type="entry name" value="Serpin"/>
    <property type="match status" value="1"/>
</dbReference>
<dbReference type="InterPro" id="IPR036186">
    <property type="entry name" value="Serpin_sf"/>
</dbReference>
<accession>A0A392WBI6</accession>
<sequence length="59" mass="6524">MALHESITNQVSLSFAKHLLLKESQKNIVFSPLSLQFVPSLIAAGSEGPTKEQLLDFLR</sequence>
<dbReference type="Proteomes" id="UP000265520">
    <property type="component" value="Unassembled WGS sequence"/>
</dbReference>
<dbReference type="SUPFAM" id="SSF56574">
    <property type="entry name" value="Serpins"/>
    <property type="match status" value="1"/>
</dbReference>
<evidence type="ECO:0000259" key="2">
    <source>
        <dbReference type="Pfam" id="PF00079"/>
    </source>
</evidence>
<dbReference type="EMBL" id="LXQA011462116">
    <property type="protein sequence ID" value="MCI98038.1"/>
    <property type="molecule type" value="Genomic_DNA"/>
</dbReference>
<evidence type="ECO:0000313" key="4">
    <source>
        <dbReference type="Proteomes" id="UP000265520"/>
    </source>
</evidence>
<evidence type="ECO:0000256" key="1">
    <source>
        <dbReference type="ARBA" id="ARBA00009500"/>
    </source>
</evidence>
<comment type="caution">
    <text evidence="3">The sequence shown here is derived from an EMBL/GenBank/DDBJ whole genome shotgun (WGS) entry which is preliminary data.</text>
</comment>
<dbReference type="AlphaFoldDB" id="A0A392WBI6"/>
<keyword evidence="4" id="KW-1185">Reference proteome</keyword>
<name>A0A392WBI6_9FABA</name>
<organism evidence="3 4">
    <name type="scientific">Trifolium medium</name>
    <dbReference type="NCBI Taxonomy" id="97028"/>
    <lineage>
        <taxon>Eukaryota</taxon>
        <taxon>Viridiplantae</taxon>
        <taxon>Streptophyta</taxon>
        <taxon>Embryophyta</taxon>
        <taxon>Tracheophyta</taxon>
        <taxon>Spermatophyta</taxon>
        <taxon>Magnoliopsida</taxon>
        <taxon>eudicotyledons</taxon>
        <taxon>Gunneridae</taxon>
        <taxon>Pentapetalae</taxon>
        <taxon>rosids</taxon>
        <taxon>fabids</taxon>
        <taxon>Fabales</taxon>
        <taxon>Fabaceae</taxon>
        <taxon>Papilionoideae</taxon>
        <taxon>50 kb inversion clade</taxon>
        <taxon>NPAAA clade</taxon>
        <taxon>Hologalegina</taxon>
        <taxon>IRL clade</taxon>
        <taxon>Trifolieae</taxon>
        <taxon>Trifolium</taxon>
    </lineage>
</organism>
<dbReference type="InterPro" id="IPR023796">
    <property type="entry name" value="Serpin_dom"/>
</dbReference>
<reference evidence="3 4" key="1">
    <citation type="journal article" date="2018" name="Front. Plant Sci.">
        <title>Red Clover (Trifolium pratense) and Zigzag Clover (T. medium) - A Picture of Genomic Similarities and Differences.</title>
        <authorList>
            <person name="Dluhosova J."/>
            <person name="Istvanek J."/>
            <person name="Nedelnik J."/>
            <person name="Repkova J."/>
        </authorList>
    </citation>
    <scope>NUCLEOTIDE SEQUENCE [LARGE SCALE GENOMIC DNA]</scope>
    <source>
        <strain evidence="4">cv. 10/8</strain>
        <tissue evidence="3">Leaf</tissue>
    </source>
</reference>